<feature type="compositionally biased region" description="Polar residues" evidence="3">
    <location>
        <begin position="360"/>
        <end position="373"/>
    </location>
</feature>
<evidence type="ECO:0000259" key="4">
    <source>
        <dbReference type="SMART" id="SM00470"/>
    </source>
</evidence>
<dbReference type="SMART" id="SM00470">
    <property type="entry name" value="ParB"/>
    <property type="match status" value="1"/>
</dbReference>
<protein>
    <submittedName>
        <fullName evidence="5">Chromosome (Plasmid) partitioning protein ParB</fullName>
    </submittedName>
</protein>
<feature type="domain" description="ParB-like N-terminal" evidence="4">
    <location>
        <begin position="27"/>
        <end position="118"/>
    </location>
</feature>
<dbReference type="InterPro" id="IPR004437">
    <property type="entry name" value="ParB/RepB/Spo0J"/>
</dbReference>
<dbReference type="Pfam" id="PF02195">
    <property type="entry name" value="ParB_N"/>
    <property type="match status" value="1"/>
</dbReference>
<dbReference type="InterPro" id="IPR022396">
    <property type="entry name" value="PRTRC_ParB"/>
</dbReference>
<dbReference type="NCBIfam" id="TIGR03734">
    <property type="entry name" value="PRTRC_parB"/>
    <property type="match status" value="1"/>
</dbReference>
<dbReference type="GO" id="GO:0005694">
    <property type="term" value="C:chromosome"/>
    <property type="evidence" value="ECO:0007669"/>
    <property type="project" value="TreeGrafter"/>
</dbReference>
<name>A0A226X1Y9_CABSO</name>
<dbReference type="AlphaFoldDB" id="A0A226X1Y9"/>
<dbReference type="InterPro" id="IPR050336">
    <property type="entry name" value="Chromosome_partition/occlusion"/>
</dbReference>
<dbReference type="Gene3D" id="1.10.10.2830">
    <property type="match status" value="1"/>
</dbReference>
<dbReference type="NCBIfam" id="TIGR00180">
    <property type="entry name" value="parB_part"/>
    <property type="match status" value="1"/>
</dbReference>
<evidence type="ECO:0000313" key="5">
    <source>
        <dbReference type="EMBL" id="OXC77444.1"/>
    </source>
</evidence>
<evidence type="ECO:0000256" key="1">
    <source>
        <dbReference type="ARBA" id="ARBA00006295"/>
    </source>
</evidence>
<dbReference type="GO" id="GO:0007059">
    <property type="term" value="P:chromosome segregation"/>
    <property type="evidence" value="ECO:0007669"/>
    <property type="project" value="UniProtKB-KW"/>
</dbReference>
<dbReference type="PANTHER" id="PTHR33375">
    <property type="entry name" value="CHROMOSOME-PARTITIONING PROTEIN PARB-RELATED"/>
    <property type="match status" value="1"/>
</dbReference>
<organism evidence="5 6">
    <name type="scientific">Caballeronia sordidicola</name>
    <name type="common">Burkholderia sordidicola</name>
    <dbReference type="NCBI Taxonomy" id="196367"/>
    <lineage>
        <taxon>Bacteria</taxon>
        <taxon>Pseudomonadati</taxon>
        <taxon>Pseudomonadota</taxon>
        <taxon>Betaproteobacteria</taxon>
        <taxon>Burkholderiales</taxon>
        <taxon>Burkholderiaceae</taxon>
        <taxon>Caballeronia</taxon>
    </lineage>
</organism>
<evidence type="ECO:0000256" key="3">
    <source>
        <dbReference type="SAM" id="MobiDB-lite"/>
    </source>
</evidence>
<dbReference type="PANTHER" id="PTHR33375:SF1">
    <property type="entry name" value="CHROMOSOME-PARTITIONING PROTEIN PARB-RELATED"/>
    <property type="match status" value="1"/>
</dbReference>
<dbReference type="Pfam" id="PF17762">
    <property type="entry name" value="HTH_ParB"/>
    <property type="match status" value="1"/>
</dbReference>
<feature type="compositionally biased region" description="Low complexity" evidence="3">
    <location>
        <begin position="381"/>
        <end position="400"/>
    </location>
</feature>
<dbReference type="GO" id="GO:0003677">
    <property type="term" value="F:DNA binding"/>
    <property type="evidence" value="ECO:0007669"/>
    <property type="project" value="InterPro"/>
</dbReference>
<comment type="caution">
    <text evidence="5">The sequence shown here is derived from an EMBL/GenBank/DDBJ whole genome shotgun (WGS) entry which is preliminary data.</text>
</comment>
<dbReference type="InterPro" id="IPR041468">
    <property type="entry name" value="HTH_ParB/Spo0J"/>
</dbReference>
<proteinExistence type="inferred from homology"/>
<feature type="region of interest" description="Disordered" evidence="3">
    <location>
        <begin position="357"/>
        <end position="400"/>
    </location>
</feature>
<keyword evidence="2" id="KW-0159">Chromosome partition</keyword>
<dbReference type="EMBL" id="MTHB01000107">
    <property type="protein sequence ID" value="OXC77444.1"/>
    <property type="molecule type" value="Genomic_DNA"/>
</dbReference>
<dbReference type="InterPro" id="IPR003115">
    <property type="entry name" value="ParB_N"/>
</dbReference>
<evidence type="ECO:0000256" key="2">
    <source>
        <dbReference type="ARBA" id="ARBA00022829"/>
    </source>
</evidence>
<accession>A0A226X1Y9</accession>
<dbReference type="Proteomes" id="UP000214720">
    <property type="component" value="Unassembled WGS sequence"/>
</dbReference>
<dbReference type="InterPro" id="IPR036086">
    <property type="entry name" value="ParB/Sulfiredoxin_sf"/>
</dbReference>
<dbReference type="SUPFAM" id="SSF109709">
    <property type="entry name" value="KorB DNA-binding domain-like"/>
    <property type="match status" value="1"/>
</dbReference>
<sequence length="581" mass="62941">MQQQTAVEHQPLASTAHVLAMPSLKQPTLPLKAIVVRHNPRKYFDPAEMAEMVASVKETGVIQPIIVRVDEESVFILVAGERRYRAAMIAHGEDYEIPITLAEIDEVEAKQRALIENVQRADMAPSEEAIAAAEQVGICKGDREEAARMIGWSLATLEARLALMNCSNAVLEALNTRTIKLGHAELLAALPKETQDKLLPVIIKEGKSVGEIKKTIEQVACSLSAAIFDKTDCAGCHHNSANQGEMFGEAITTGNCTNRACYNQKSEQQLETVVTGLRDEYPVVRIVRAGDNETRVQLAVDGPKGVGAEQAIACHACQNYGAAVSGLPDSMGKVYKGQCFDTVCNMKKVAARLQAEKAASQPQDGQAKASTGARTAPAKKTAGSTGASTPSTNPSVTTVSESDKIKAYRMALWRKALRREVGRDPATARKYLIAIVLSGNARCIEEKTFSGIWEKMTDERIASKDVTKSATAVQAASDDTLDKAMIGMAVAAIEGLEVNYLTQLCKHHKLDLGLHWKLCQEFLELLTKSEMMVVANELGIQAALGDNFKKVFGKSKTEVIDALLAVEGFDYTGKLPKVLKY</sequence>
<reference evidence="6" key="1">
    <citation type="submission" date="2017-01" db="EMBL/GenBank/DDBJ databases">
        <title>Genome Analysis of Deinococcus marmoris KOPRI26562.</title>
        <authorList>
            <person name="Kim J.H."/>
            <person name="Oh H.-M."/>
        </authorList>
    </citation>
    <scope>NUCLEOTIDE SEQUENCE [LARGE SCALE GENOMIC DNA]</scope>
    <source>
        <strain evidence="6">PAMC 26633</strain>
    </source>
</reference>
<dbReference type="SUPFAM" id="SSF110849">
    <property type="entry name" value="ParB/Sulfiredoxin"/>
    <property type="match status" value="1"/>
</dbReference>
<gene>
    <name evidence="5" type="ORF">BSU04_16875</name>
</gene>
<comment type="similarity">
    <text evidence="1">Belongs to the ParB family.</text>
</comment>
<dbReference type="Gene3D" id="3.90.1530.30">
    <property type="match status" value="1"/>
</dbReference>
<evidence type="ECO:0000313" key="6">
    <source>
        <dbReference type="Proteomes" id="UP000214720"/>
    </source>
</evidence>